<dbReference type="SUPFAM" id="SSF54791">
    <property type="entry name" value="Eukaryotic type KH-domain (KH-domain type I)"/>
    <property type="match status" value="1"/>
</dbReference>
<dbReference type="PROSITE" id="PS50084">
    <property type="entry name" value="KH_TYPE_1"/>
    <property type="match status" value="2"/>
</dbReference>
<name>A0A8S1HTT0_9PELO</name>
<keyword evidence="1" id="KW-0694">RNA-binding</keyword>
<dbReference type="AlphaFoldDB" id="A0A8S1HTT0"/>
<dbReference type="SMART" id="SM00322">
    <property type="entry name" value="KH"/>
    <property type="match status" value="2"/>
</dbReference>
<dbReference type="OrthoDB" id="442947at2759"/>
<dbReference type="InterPro" id="IPR004087">
    <property type="entry name" value="KH_dom"/>
</dbReference>
<comment type="caution">
    <text evidence="3">The sequence shown here is derived from an EMBL/GenBank/DDBJ whole genome shotgun (WGS) entry which is preliminary data.</text>
</comment>
<dbReference type="Gene3D" id="3.30.1370.10">
    <property type="entry name" value="K Homology domain, type 1"/>
    <property type="match status" value="1"/>
</dbReference>
<evidence type="ECO:0000313" key="3">
    <source>
        <dbReference type="EMBL" id="CAD6197960.1"/>
    </source>
</evidence>
<dbReference type="Pfam" id="PF00013">
    <property type="entry name" value="KH_1"/>
    <property type="match status" value="2"/>
</dbReference>
<evidence type="ECO:0000313" key="4">
    <source>
        <dbReference type="Proteomes" id="UP000835052"/>
    </source>
</evidence>
<evidence type="ECO:0000259" key="2">
    <source>
        <dbReference type="SMART" id="SM00322"/>
    </source>
</evidence>
<protein>
    <recommendedName>
        <fullName evidence="2">K Homology domain-containing protein</fullName>
    </recommendedName>
</protein>
<feature type="domain" description="K Homology" evidence="2">
    <location>
        <begin position="174"/>
        <end position="241"/>
    </location>
</feature>
<dbReference type="EMBL" id="CAJGYM010000110">
    <property type="protein sequence ID" value="CAD6197960.1"/>
    <property type="molecule type" value="Genomic_DNA"/>
</dbReference>
<dbReference type="InterPro" id="IPR036612">
    <property type="entry name" value="KH_dom_type_1_sf"/>
</dbReference>
<accession>A0A8S1HTT0</accession>
<keyword evidence="4" id="KW-1185">Reference proteome</keyword>
<feature type="domain" description="K Homology" evidence="2">
    <location>
        <begin position="61"/>
        <end position="169"/>
    </location>
</feature>
<dbReference type="InterPro" id="IPR004088">
    <property type="entry name" value="KH_dom_type_1"/>
</dbReference>
<organism evidence="3 4">
    <name type="scientific">Caenorhabditis auriculariae</name>
    <dbReference type="NCBI Taxonomy" id="2777116"/>
    <lineage>
        <taxon>Eukaryota</taxon>
        <taxon>Metazoa</taxon>
        <taxon>Ecdysozoa</taxon>
        <taxon>Nematoda</taxon>
        <taxon>Chromadorea</taxon>
        <taxon>Rhabditida</taxon>
        <taxon>Rhabditina</taxon>
        <taxon>Rhabditomorpha</taxon>
        <taxon>Rhabditoidea</taxon>
        <taxon>Rhabditidae</taxon>
        <taxon>Peloderinae</taxon>
        <taxon>Caenorhabditis</taxon>
    </lineage>
</organism>
<evidence type="ECO:0000256" key="1">
    <source>
        <dbReference type="PROSITE-ProRule" id="PRU00117"/>
    </source>
</evidence>
<proteinExistence type="predicted"/>
<sequence length="285" mass="32871">MSRQLKIALATTAICGAGALYWAYAKKKKEQEIEFLFESATRKIEQNSDFLPSEDEESEEEVQETVLRLPDKAVGAVIGRHGRNLRIIERETMSVLTIASFSNDRFRSLRKGKIDGDWGWGSKAEEEDDWFEEKDVTRSELEMLQFLVVRAPSKRQMEMVRLRVREIVNSCVREDFEASFTVNRSVAGYIIGRNGRNIKKIAAQFGVKIQDNSLDVVEILIKGRHQYGVHEAEVVLRNTWKNVTDEDVKKYRKSSSDGLQDDVQDELKELEHLVKTLDVQEEEVW</sequence>
<dbReference type="GO" id="GO:0003723">
    <property type="term" value="F:RNA binding"/>
    <property type="evidence" value="ECO:0007669"/>
    <property type="project" value="UniProtKB-UniRule"/>
</dbReference>
<reference evidence="3" key="1">
    <citation type="submission" date="2020-10" db="EMBL/GenBank/DDBJ databases">
        <authorList>
            <person name="Kikuchi T."/>
        </authorList>
    </citation>
    <scope>NUCLEOTIDE SEQUENCE</scope>
    <source>
        <strain evidence="3">NKZ352</strain>
    </source>
</reference>
<dbReference type="Proteomes" id="UP000835052">
    <property type="component" value="Unassembled WGS sequence"/>
</dbReference>
<gene>
    <name evidence="3" type="ORF">CAUJ_LOCUS13867</name>
</gene>